<evidence type="ECO:0000256" key="3">
    <source>
        <dbReference type="ARBA" id="ARBA00022729"/>
    </source>
</evidence>
<accession>F8NBU8</accession>
<evidence type="ECO:0000259" key="7">
    <source>
        <dbReference type="Pfam" id="PF07980"/>
    </source>
</evidence>
<comment type="similarity">
    <text evidence="2">Belongs to the SusD family.</text>
</comment>
<dbReference type="Pfam" id="PF07980">
    <property type="entry name" value="SusD_RagB"/>
    <property type="match status" value="1"/>
</dbReference>
<feature type="domain" description="RagB/SusD" evidence="7">
    <location>
        <begin position="266"/>
        <end position="554"/>
    </location>
</feature>
<dbReference type="PROSITE" id="PS51257">
    <property type="entry name" value="PROKAR_LIPOPROTEIN"/>
    <property type="match status" value="1"/>
</dbReference>
<comment type="subcellular location">
    <subcellularLocation>
        <location evidence="1">Cell outer membrane</location>
    </subcellularLocation>
</comment>
<dbReference type="Gene3D" id="1.25.40.390">
    <property type="match status" value="1"/>
</dbReference>
<evidence type="ECO:0000256" key="4">
    <source>
        <dbReference type="ARBA" id="ARBA00023136"/>
    </source>
</evidence>
<keyword evidence="10" id="KW-1185">Reference proteome</keyword>
<evidence type="ECO:0000256" key="6">
    <source>
        <dbReference type="SAM" id="SignalP"/>
    </source>
</evidence>
<name>F8NBU8_9BACT</name>
<reference evidence="10" key="1">
    <citation type="journal article" date="2011" name="Stand. Genomic Sci.">
        <title>Non-contiguous finished genome sequence of the opportunistic oral pathogen Prevotella multisaccharivorax type strain (PPPA20).</title>
        <authorList>
            <person name="Pati A."/>
            <person name="Gronow S."/>
            <person name="Lu M."/>
            <person name="Lapidus A."/>
            <person name="Nolan M."/>
            <person name="Lucas S."/>
            <person name="Hammon N."/>
            <person name="Deshpande S."/>
            <person name="Cheng J.F."/>
            <person name="Tapia R."/>
            <person name="Han C."/>
            <person name="Goodwin L."/>
            <person name="Pitluck S."/>
            <person name="Liolios K."/>
            <person name="Pagani I."/>
            <person name="Mavromatis K."/>
            <person name="Mikhailova N."/>
            <person name="Huntemann M."/>
            <person name="Chen A."/>
            <person name="Palaniappan K."/>
            <person name="Land M."/>
            <person name="Hauser L."/>
            <person name="Detter J.C."/>
            <person name="Brambilla E.M."/>
            <person name="Rohde M."/>
            <person name="Goker M."/>
            <person name="Woyke T."/>
            <person name="Bristow J."/>
            <person name="Eisen J.A."/>
            <person name="Markowitz V."/>
            <person name="Hugenholtz P."/>
            <person name="Kyrpides N.C."/>
            <person name="Klenk H.P."/>
            <person name="Ivanova N."/>
        </authorList>
    </citation>
    <scope>NUCLEOTIDE SEQUENCE [LARGE SCALE GENOMIC DNA]</scope>
    <source>
        <strain evidence="10">DSM 17128</strain>
    </source>
</reference>
<dbReference type="HOGENOM" id="CLU_015553_0_0_10"/>
<dbReference type="OrthoDB" id="1109873at2"/>
<feature type="domain" description="SusD-like N-terminal" evidence="8">
    <location>
        <begin position="24"/>
        <end position="196"/>
    </location>
</feature>
<dbReference type="EMBL" id="GL945017">
    <property type="protein sequence ID" value="EGN55974.1"/>
    <property type="molecule type" value="Genomic_DNA"/>
</dbReference>
<dbReference type="SUPFAM" id="SSF48452">
    <property type="entry name" value="TPR-like"/>
    <property type="match status" value="1"/>
</dbReference>
<keyword evidence="5" id="KW-0998">Cell outer membrane</keyword>
<dbReference type="Proteomes" id="UP000002772">
    <property type="component" value="Unassembled WGS sequence"/>
</dbReference>
<organism evidence="9 10">
    <name type="scientific">Hallella multisaccharivorax DSM 17128</name>
    <dbReference type="NCBI Taxonomy" id="688246"/>
    <lineage>
        <taxon>Bacteria</taxon>
        <taxon>Pseudomonadati</taxon>
        <taxon>Bacteroidota</taxon>
        <taxon>Bacteroidia</taxon>
        <taxon>Bacteroidales</taxon>
        <taxon>Prevotellaceae</taxon>
        <taxon>Hallella</taxon>
    </lineage>
</organism>
<feature type="signal peptide" evidence="6">
    <location>
        <begin position="1"/>
        <end position="26"/>
    </location>
</feature>
<keyword evidence="3 6" id="KW-0732">Signal</keyword>
<dbReference type="InterPro" id="IPR012944">
    <property type="entry name" value="SusD_RagB_dom"/>
</dbReference>
<dbReference type="InterPro" id="IPR011990">
    <property type="entry name" value="TPR-like_helical_dom_sf"/>
</dbReference>
<evidence type="ECO:0000256" key="2">
    <source>
        <dbReference type="ARBA" id="ARBA00006275"/>
    </source>
</evidence>
<gene>
    <name evidence="9" type="ORF">Premu_0492</name>
</gene>
<dbReference type="STRING" id="688246.Premu_0492"/>
<evidence type="ECO:0000256" key="1">
    <source>
        <dbReference type="ARBA" id="ARBA00004442"/>
    </source>
</evidence>
<evidence type="ECO:0000256" key="5">
    <source>
        <dbReference type="ARBA" id="ARBA00023237"/>
    </source>
</evidence>
<dbReference type="InterPro" id="IPR033985">
    <property type="entry name" value="SusD-like_N"/>
</dbReference>
<evidence type="ECO:0000313" key="10">
    <source>
        <dbReference type="Proteomes" id="UP000002772"/>
    </source>
</evidence>
<proteinExistence type="inferred from homology"/>
<dbReference type="AlphaFoldDB" id="F8NBU8"/>
<feature type="chain" id="PRO_5003381120" evidence="6">
    <location>
        <begin position="27"/>
        <end position="555"/>
    </location>
</feature>
<evidence type="ECO:0000259" key="8">
    <source>
        <dbReference type="Pfam" id="PF14322"/>
    </source>
</evidence>
<evidence type="ECO:0000313" key="9">
    <source>
        <dbReference type="EMBL" id="EGN55974.1"/>
    </source>
</evidence>
<dbReference type="eggNOG" id="COG1435">
    <property type="taxonomic scope" value="Bacteria"/>
</dbReference>
<dbReference type="GO" id="GO:0009279">
    <property type="term" value="C:cell outer membrane"/>
    <property type="evidence" value="ECO:0007669"/>
    <property type="project" value="UniProtKB-SubCell"/>
</dbReference>
<sequence length="555" mass="63484">MIMKTIKITSILFCGMLSLASCSDFFDVVPHDALTPATFWKSESDAEQGLTACYYNWVDQNRGSSLCFYEDVESDIGFNYTHTGNYSYIAEGTTNASNAVNYYKYDAIHSVNVFLSHIDEVPFTEKAKKKDFIAQARVIRAYNYYRLCWLYGGVPLITKPLETAEEAQLPRSPEDKVKKFVIDELEAAIPDLQKKAKARGRIDQGTALAIEMRVQLYWGNYAEARKLARKIVALGQYSLDPNFLQMFTIAGQGSPEIIYAYQHVKTTSNYSDMIRFPNNADGGWASWVPTQNLVDMFEMKNGLMPNESGSGYDSKHPYVNRDPRLKNTVVYPGEDWIQQDGTIRIVNTVDKFINGKTNTDYYLAADNASKTGLIFAKYTTPLNQYTTAYSNDNTCPIYFRYAEVLLTIAECDTELNDNLSEALNLIDQLRLRGGQIKVDRSHYQTQQQIRTLVRRERTIELAGEGFRRADILRWKDENGKILANDVMTDLYRAIGTINYDEPNPDKRFIQTIPTDANKADRFVQSRTFKDFQRYLPIPQDQIDRNPNLTQTQGYE</sequence>
<protein>
    <submittedName>
        <fullName evidence="9">RagB/SusD domain-containing protein</fullName>
    </submittedName>
</protein>
<dbReference type="Pfam" id="PF14322">
    <property type="entry name" value="SusD-like_3"/>
    <property type="match status" value="1"/>
</dbReference>
<keyword evidence="4" id="KW-0472">Membrane</keyword>